<evidence type="ECO:0000256" key="1">
    <source>
        <dbReference type="SAM" id="MobiDB-lite"/>
    </source>
</evidence>
<accession>R1HXY2</accession>
<dbReference type="EMBL" id="AOUO01000657">
    <property type="protein sequence ID" value="EOD63124.1"/>
    <property type="molecule type" value="Genomic_DNA"/>
</dbReference>
<dbReference type="Proteomes" id="UP000014139">
    <property type="component" value="Unassembled WGS sequence"/>
</dbReference>
<name>R1HXY2_9PSEU</name>
<sequence length="84" mass="7967">GAASGAARPGGIGAAEAAAGRGMGGLGAGTAGRGGMSPGGGLGRGQKGEGDEDTEHSRPTYLVEGDPDEVFGTDMRTAPPVIGE</sequence>
<organism evidence="2 3">
    <name type="scientific">Amycolatopsis vancoresmycina DSM 44592</name>
    <dbReference type="NCBI Taxonomy" id="1292037"/>
    <lineage>
        <taxon>Bacteria</taxon>
        <taxon>Bacillati</taxon>
        <taxon>Actinomycetota</taxon>
        <taxon>Actinomycetes</taxon>
        <taxon>Pseudonocardiales</taxon>
        <taxon>Pseudonocardiaceae</taxon>
        <taxon>Amycolatopsis</taxon>
    </lineage>
</organism>
<dbReference type="PATRIC" id="fig|1292037.4.peg.7264"/>
<proteinExistence type="predicted"/>
<feature type="region of interest" description="Disordered" evidence="1">
    <location>
        <begin position="1"/>
        <end position="84"/>
    </location>
</feature>
<keyword evidence="3" id="KW-1185">Reference proteome</keyword>
<protein>
    <submittedName>
        <fullName evidence="2">Uncharacterized protein</fullName>
    </submittedName>
</protein>
<reference evidence="2 3" key="1">
    <citation type="submission" date="2013-02" db="EMBL/GenBank/DDBJ databases">
        <title>Draft genome sequence of Amycolatopsis vancoresmycina strain DSM 44592T.</title>
        <authorList>
            <person name="Kumar S."/>
            <person name="Kaur N."/>
            <person name="Kaur C."/>
            <person name="Raghava G.P.S."/>
            <person name="Mayilraj S."/>
        </authorList>
    </citation>
    <scope>NUCLEOTIDE SEQUENCE [LARGE SCALE GENOMIC DNA]</scope>
    <source>
        <strain evidence="2 3">DSM 44592</strain>
    </source>
</reference>
<dbReference type="AlphaFoldDB" id="R1HXY2"/>
<feature type="non-terminal residue" evidence="2">
    <location>
        <position position="1"/>
    </location>
</feature>
<gene>
    <name evidence="2" type="ORF">H480_38695</name>
</gene>
<evidence type="ECO:0000313" key="3">
    <source>
        <dbReference type="Proteomes" id="UP000014139"/>
    </source>
</evidence>
<evidence type="ECO:0000313" key="2">
    <source>
        <dbReference type="EMBL" id="EOD63124.1"/>
    </source>
</evidence>
<comment type="caution">
    <text evidence="2">The sequence shown here is derived from an EMBL/GenBank/DDBJ whole genome shotgun (WGS) entry which is preliminary data.</text>
</comment>
<feature type="compositionally biased region" description="Gly residues" evidence="1">
    <location>
        <begin position="21"/>
        <end position="45"/>
    </location>
</feature>